<dbReference type="AlphaFoldDB" id="A0A857NCR1"/>
<dbReference type="GO" id="GO:0070681">
    <property type="term" value="P:glutaminyl-tRNAGln biosynthesis via transamidation"/>
    <property type="evidence" value="ECO:0007669"/>
    <property type="project" value="TreeGrafter"/>
</dbReference>
<dbReference type="InterPro" id="IPR003789">
    <property type="entry name" value="Asn/Gln_tRNA_amidoTrase-B-like"/>
</dbReference>
<dbReference type="PANTHER" id="PTHR11659:SF0">
    <property type="entry name" value="GLUTAMYL-TRNA(GLN) AMIDOTRANSFERASE SUBUNIT B, MITOCHONDRIAL"/>
    <property type="match status" value="1"/>
</dbReference>
<accession>A0A857NCR1</accession>
<dbReference type="InterPro" id="IPR014746">
    <property type="entry name" value="Gln_synth/guanido_kin_cat_dom"/>
</dbReference>
<evidence type="ECO:0000256" key="2">
    <source>
        <dbReference type="ARBA" id="ARBA00011123"/>
    </source>
</evidence>
<dbReference type="PROSITE" id="PS01234">
    <property type="entry name" value="GATB"/>
    <property type="match status" value="1"/>
</dbReference>
<dbReference type="HAMAP" id="MF_00121">
    <property type="entry name" value="GatB"/>
    <property type="match status" value="1"/>
</dbReference>
<evidence type="ECO:0000256" key="7">
    <source>
        <dbReference type="ARBA" id="ARBA00024799"/>
    </source>
</evidence>
<dbReference type="Pfam" id="PF02637">
    <property type="entry name" value="GatB_Yqey"/>
    <property type="match status" value="1"/>
</dbReference>
<feature type="domain" description="Asn/Gln amidotransferase" evidence="11">
    <location>
        <begin position="314"/>
        <end position="435"/>
    </location>
</feature>
<dbReference type="SUPFAM" id="SSF89095">
    <property type="entry name" value="GatB/YqeY motif"/>
    <property type="match status" value="1"/>
</dbReference>
<sequence length="437" mass="49278">MSDKYRAIIGMEVHVELASKAKMFCRCDASHFQVEPNTHVCPVCMGLPGALPVPNEDGIKGVVKIGTALGCKINRVSKFDRKHYFYPDLPKGYQISQYDQPLCYSGEVVLASGKRVRIERVHLEEDTGKLVHREVDGKKVSLVDYNRSGVPLVEIVTKPDLESAQEAKEYLKLIHATVRYLGVSDADMEKGSMRLEANISVSKDGSLPPYKVEVKNVNSFRYIAAAIEYEIKRQIKLLERGETPKQETRGWSLEGRKTVSQRSKEEAKDYRYFPEPDIPPLNLSEDMIKDWSSEIGSTPMQMRDKLVKLGVRSDYVETVIYDKKTAVDVLELVEVAIKEGLEVNKVVGRVVNKGETGFDRGEVIRDVKEEEERSFADEGTVEEWIKQAISENEAAVADYRKGRETAVKFLMGQVMRLSKGEANPADLENKIKAKLDK</sequence>
<dbReference type="NCBIfam" id="TIGR00133">
    <property type="entry name" value="gatB"/>
    <property type="match status" value="1"/>
</dbReference>
<dbReference type="RefSeq" id="WP_161931995.1">
    <property type="nucleotide sequence ID" value="NZ_CP047901.1"/>
</dbReference>
<evidence type="ECO:0000256" key="1">
    <source>
        <dbReference type="ARBA" id="ARBA00005306"/>
    </source>
</evidence>
<dbReference type="FunFam" id="1.10.10.410:FF:000001">
    <property type="entry name" value="Aspartyl/glutamyl-tRNA(Asn/Gln) amidotransferase subunit B"/>
    <property type="match status" value="1"/>
</dbReference>
<comment type="similarity">
    <text evidence="1 10">Belongs to the GatB/GatE family. GatB subfamily.</text>
</comment>
<dbReference type="GO" id="GO:0050567">
    <property type="term" value="F:glutaminyl-tRNA synthase (glutamine-hydrolyzing) activity"/>
    <property type="evidence" value="ECO:0007669"/>
    <property type="project" value="UniProtKB-UniRule"/>
</dbReference>
<dbReference type="KEGG" id="caqa:MICH65_0641"/>
<dbReference type="NCBIfam" id="NF004012">
    <property type="entry name" value="PRK05477.1-2"/>
    <property type="match status" value="1"/>
</dbReference>
<dbReference type="InterPro" id="IPR017958">
    <property type="entry name" value="Gln-tRNA_amidoTrfase_suB_CS"/>
</dbReference>
<evidence type="ECO:0000256" key="10">
    <source>
        <dbReference type="HAMAP-Rule" id="MF_00121"/>
    </source>
</evidence>
<evidence type="ECO:0000256" key="5">
    <source>
        <dbReference type="ARBA" id="ARBA00022840"/>
    </source>
</evidence>
<evidence type="ECO:0000256" key="6">
    <source>
        <dbReference type="ARBA" id="ARBA00022917"/>
    </source>
</evidence>
<comment type="subunit">
    <text evidence="2 10">Heterotrimer of A, B and C subunits.</text>
</comment>
<keyword evidence="13" id="KW-1185">Reference proteome</keyword>
<dbReference type="GO" id="GO:0005524">
    <property type="term" value="F:ATP binding"/>
    <property type="evidence" value="ECO:0007669"/>
    <property type="project" value="UniProtKB-KW"/>
</dbReference>
<dbReference type="InterPro" id="IPR006075">
    <property type="entry name" value="Asn/Gln-tRNA_Trfase_suB/E_cat"/>
</dbReference>
<dbReference type="Proteomes" id="UP000463983">
    <property type="component" value="Chromosome"/>
</dbReference>
<dbReference type="GO" id="GO:0016740">
    <property type="term" value="F:transferase activity"/>
    <property type="evidence" value="ECO:0007669"/>
    <property type="project" value="UniProtKB-KW"/>
</dbReference>
<evidence type="ECO:0000313" key="13">
    <source>
        <dbReference type="Proteomes" id="UP000463983"/>
    </source>
</evidence>
<keyword evidence="6 10" id="KW-0648">Protein biosynthesis</keyword>
<comment type="catalytic activity">
    <reaction evidence="8 10">
        <text>L-aspartyl-tRNA(Asn) + L-glutamine + ATP + H2O = L-asparaginyl-tRNA(Asn) + L-glutamate + ADP + phosphate + 2 H(+)</text>
        <dbReference type="Rhea" id="RHEA:14513"/>
        <dbReference type="Rhea" id="RHEA-COMP:9674"/>
        <dbReference type="Rhea" id="RHEA-COMP:9677"/>
        <dbReference type="ChEBI" id="CHEBI:15377"/>
        <dbReference type="ChEBI" id="CHEBI:15378"/>
        <dbReference type="ChEBI" id="CHEBI:29985"/>
        <dbReference type="ChEBI" id="CHEBI:30616"/>
        <dbReference type="ChEBI" id="CHEBI:43474"/>
        <dbReference type="ChEBI" id="CHEBI:58359"/>
        <dbReference type="ChEBI" id="CHEBI:78515"/>
        <dbReference type="ChEBI" id="CHEBI:78516"/>
        <dbReference type="ChEBI" id="CHEBI:456216"/>
    </reaction>
</comment>
<gene>
    <name evidence="10" type="primary">gatB</name>
    <name evidence="12" type="ORF">MICH65_0641</name>
</gene>
<dbReference type="SMART" id="SM00845">
    <property type="entry name" value="GatB_Yqey"/>
    <property type="match status" value="1"/>
</dbReference>
<dbReference type="Pfam" id="PF02934">
    <property type="entry name" value="GatB_N"/>
    <property type="match status" value="1"/>
</dbReference>
<dbReference type="SUPFAM" id="SSF55931">
    <property type="entry name" value="Glutamine synthetase/guanido kinase"/>
    <property type="match status" value="1"/>
</dbReference>
<dbReference type="InterPro" id="IPR017959">
    <property type="entry name" value="Asn/Gln-tRNA_amidoTrfase_suB/E"/>
</dbReference>
<evidence type="ECO:0000256" key="9">
    <source>
        <dbReference type="ARBA" id="ARBA00047913"/>
    </source>
</evidence>
<evidence type="ECO:0000256" key="8">
    <source>
        <dbReference type="ARBA" id="ARBA00047380"/>
    </source>
</evidence>
<dbReference type="InterPro" id="IPR023168">
    <property type="entry name" value="GatB_Yqey_C_2"/>
</dbReference>
<reference evidence="13" key="1">
    <citation type="journal article" date="2020" name="Microorganisms">
        <title>Complete Genome of a Member of a New Bacterial Lineage in the Microgenomates Group Reveals an Unusual Nucleotide Composition Disparity Between Two Strands of DNA and Limited Metabolic Potential.</title>
        <authorList>
            <person name="Kadnikov V.V."/>
            <person name="Mardanov A.V."/>
            <person name="Beletsky A.V."/>
            <person name="Karnachuk O.V."/>
            <person name="Ravin N.V."/>
        </authorList>
    </citation>
    <scope>NUCLEOTIDE SEQUENCE [LARGE SCALE GENOMIC DNA]</scope>
</reference>
<dbReference type="GO" id="GO:0006412">
    <property type="term" value="P:translation"/>
    <property type="evidence" value="ECO:0007669"/>
    <property type="project" value="UniProtKB-UniRule"/>
</dbReference>
<keyword evidence="12" id="KW-0808">Transferase</keyword>
<dbReference type="EMBL" id="CP047901">
    <property type="protein sequence ID" value="QHO63622.1"/>
    <property type="molecule type" value="Genomic_DNA"/>
</dbReference>
<comment type="function">
    <text evidence="7 10">Allows the formation of correctly charged Asn-tRNA(Asn) or Gln-tRNA(Gln) through the transamidation of misacylated Asp-tRNA(Asn) or Glu-tRNA(Gln) in organisms which lack either or both of asparaginyl-tRNA or glutaminyl-tRNA synthetases. The reaction takes place in the presence of glutamine and ATP through an activated phospho-Asp-tRNA(Asn) or phospho-Glu-tRNA(Gln).</text>
</comment>
<dbReference type="InterPro" id="IPR018027">
    <property type="entry name" value="Asn/Gln_amidotransferase"/>
</dbReference>
<comment type="catalytic activity">
    <reaction evidence="9 10">
        <text>L-glutamyl-tRNA(Gln) + L-glutamine + ATP + H2O = L-glutaminyl-tRNA(Gln) + L-glutamate + ADP + phosphate + H(+)</text>
        <dbReference type="Rhea" id="RHEA:17521"/>
        <dbReference type="Rhea" id="RHEA-COMP:9681"/>
        <dbReference type="Rhea" id="RHEA-COMP:9684"/>
        <dbReference type="ChEBI" id="CHEBI:15377"/>
        <dbReference type="ChEBI" id="CHEBI:15378"/>
        <dbReference type="ChEBI" id="CHEBI:29985"/>
        <dbReference type="ChEBI" id="CHEBI:30616"/>
        <dbReference type="ChEBI" id="CHEBI:43474"/>
        <dbReference type="ChEBI" id="CHEBI:58359"/>
        <dbReference type="ChEBI" id="CHEBI:78520"/>
        <dbReference type="ChEBI" id="CHEBI:78521"/>
        <dbReference type="ChEBI" id="CHEBI:456216"/>
    </reaction>
</comment>
<evidence type="ECO:0000259" key="11">
    <source>
        <dbReference type="SMART" id="SM00845"/>
    </source>
</evidence>
<dbReference type="EC" id="6.3.5.-" evidence="10"/>
<keyword evidence="4 10" id="KW-0547">Nucleotide-binding</keyword>
<name>A0A857NCR1_9BACT</name>
<dbReference type="InterPro" id="IPR004413">
    <property type="entry name" value="GatB"/>
</dbReference>
<keyword evidence="5 10" id="KW-0067">ATP-binding</keyword>
<dbReference type="Gene3D" id="1.10.10.410">
    <property type="match status" value="1"/>
</dbReference>
<organism evidence="12 13">
    <name type="scientific">Candidatus Chazhemtobacterium aquaticus</name>
    <dbReference type="NCBI Taxonomy" id="2715735"/>
    <lineage>
        <taxon>Bacteria</taxon>
        <taxon>Candidatus Chazhemtobacteraceae</taxon>
        <taxon>Candidatus Chazhemtobacterium</taxon>
    </lineage>
</organism>
<evidence type="ECO:0000256" key="3">
    <source>
        <dbReference type="ARBA" id="ARBA00022598"/>
    </source>
</evidence>
<evidence type="ECO:0000256" key="4">
    <source>
        <dbReference type="ARBA" id="ARBA00022741"/>
    </source>
</evidence>
<dbReference type="PANTHER" id="PTHR11659">
    <property type="entry name" value="GLUTAMYL-TRNA GLN AMIDOTRANSFERASE SUBUNIT B MITOCHONDRIAL AND PROKARYOTIC PET112-RELATED"/>
    <property type="match status" value="1"/>
</dbReference>
<protein>
    <recommendedName>
        <fullName evidence="10">Aspartyl/glutamyl-tRNA(Asn/Gln) amidotransferase subunit B</fullName>
        <shortName evidence="10">Asp/Glu-ADT subunit B</shortName>
        <ecNumber evidence="10">6.3.5.-</ecNumber>
    </recommendedName>
</protein>
<proteinExistence type="inferred from homology"/>
<evidence type="ECO:0000313" key="12">
    <source>
        <dbReference type="EMBL" id="QHO63622.1"/>
    </source>
</evidence>
<keyword evidence="3 10" id="KW-0436">Ligase</keyword>